<reference evidence="8 9" key="1">
    <citation type="submission" date="2019-04" db="EMBL/GenBank/DDBJ databases">
        <title>Draft genome sequence of Pseudomonas sp. M7D1 isolated from rhizosphere of plant the flowery desert.</title>
        <authorList>
            <person name="Poblete-Morales M."/>
            <person name="Plaza N."/>
            <person name="Corsini G."/>
            <person name="Silva E."/>
        </authorList>
    </citation>
    <scope>NUCLEOTIDE SEQUENCE [LARGE SCALE GENOMIC DNA]</scope>
    <source>
        <strain evidence="8 9">M7D1</strain>
    </source>
</reference>
<dbReference type="PANTHER" id="PTHR47371">
    <property type="entry name" value="LIPOTEICHOIC ACID SYNTHASE"/>
    <property type="match status" value="1"/>
</dbReference>
<dbReference type="Proteomes" id="UP000310574">
    <property type="component" value="Unassembled WGS sequence"/>
</dbReference>
<dbReference type="Gene3D" id="3.40.720.10">
    <property type="entry name" value="Alkaline Phosphatase, subunit A"/>
    <property type="match status" value="1"/>
</dbReference>
<organism evidence="8 9">
    <name type="scientific">Pseudomonas atacamensis</name>
    <dbReference type="NCBI Taxonomy" id="2565368"/>
    <lineage>
        <taxon>Bacteria</taxon>
        <taxon>Pseudomonadati</taxon>
        <taxon>Pseudomonadota</taxon>
        <taxon>Gammaproteobacteria</taxon>
        <taxon>Pseudomonadales</taxon>
        <taxon>Pseudomonadaceae</taxon>
        <taxon>Pseudomonas</taxon>
    </lineage>
</organism>
<dbReference type="SUPFAM" id="SSF53649">
    <property type="entry name" value="Alkaline phosphatase-like"/>
    <property type="match status" value="1"/>
</dbReference>
<accession>A0AAQ2D6J6</accession>
<evidence type="ECO:0000256" key="1">
    <source>
        <dbReference type="ARBA" id="ARBA00004651"/>
    </source>
</evidence>
<dbReference type="GO" id="GO:0005886">
    <property type="term" value="C:plasma membrane"/>
    <property type="evidence" value="ECO:0007669"/>
    <property type="project" value="UniProtKB-SubCell"/>
</dbReference>
<sequence>MSALFNWLRRPNARLLSLIVLVLVVPVCLRAALGWSNPLGFLSDLAVGSLLVVTLHRRAWWLALPVLMFWALLAIATAELVSAVGRLPTPSDIHYLIDPQFVENSTGGGLAHPALAMALLGALAFWLLTQFVGRGLSRPALPRSVWAAPIVLFAAHWAAQNLWPNDGDAWRLYNLPHQLLASEVADLQIQAEEWLDGDVEEPTPAMAGLTDVDLNGQKLLAAPGQARNVLIIALEGIPGAYIRANREAIGSHYQEDLMPNLSRWAERGMNTPDYVLHTHQTIRGLYAMLCGDYDKLNNGTPKGVEMLTLNERNQACLPAQLREHGFSTHYLQGAGLRFMAKDKIMPHIGFDATHGLEWFSNSNYLEFPWGKDDKAFFEGALDYVGQLKKQKQPWMLTLLTVGTHQPYSAPDDYLQRYETPKQAAVGYLDDALDQFLAGLERQGVLKDTLVVITSDESHGIDGVRLASSWGFNLTLAPEQAQLPRLNAGVYGHVDLSTSILDYFDLPVPTALSGRSLFRDYDSGREIISFTNGKLRYHNGQGIFSECDLPRRCRYYQSTGFIADSATYKGTYSGHPARQIAARADALDLSLLRTPLNHRYQFGSNNIIPLQAQIKDDWADNLIGAQYLEMPKGSHTRVRLTVRSVDPQQAAYIQLKAKQFEQDVQLGLPTEMVATADQPLELDFSFENPQPRKAFSFHLLGYGNGAVEVSDFSVITELPGQEDILDDVPEDDTAQSS</sequence>
<feature type="domain" description="Sulfatase N-terminal" evidence="7">
    <location>
        <begin position="227"/>
        <end position="504"/>
    </location>
</feature>
<keyword evidence="4 6" id="KW-1133">Transmembrane helix</keyword>
<proteinExistence type="predicted"/>
<gene>
    <name evidence="8" type="ORF">E5170_27870</name>
</gene>
<dbReference type="Pfam" id="PF00884">
    <property type="entry name" value="Sulfatase"/>
    <property type="match status" value="1"/>
</dbReference>
<dbReference type="EMBL" id="SSBS01000011">
    <property type="protein sequence ID" value="THF25899.1"/>
    <property type="molecule type" value="Genomic_DNA"/>
</dbReference>
<evidence type="ECO:0000256" key="5">
    <source>
        <dbReference type="ARBA" id="ARBA00023136"/>
    </source>
</evidence>
<dbReference type="PANTHER" id="PTHR47371:SF3">
    <property type="entry name" value="PHOSPHOGLYCEROL TRANSFERASE I"/>
    <property type="match status" value="1"/>
</dbReference>
<dbReference type="InterPro" id="IPR000917">
    <property type="entry name" value="Sulfatase_N"/>
</dbReference>
<dbReference type="RefSeq" id="WP_136494216.1">
    <property type="nucleotide sequence ID" value="NZ_CP077081.1"/>
</dbReference>
<comment type="subcellular location">
    <subcellularLocation>
        <location evidence="1">Cell membrane</location>
        <topology evidence="1">Multi-pass membrane protein</topology>
    </subcellularLocation>
</comment>
<name>A0AAQ2D6J6_9PSED</name>
<dbReference type="AlphaFoldDB" id="A0AAQ2D6J6"/>
<evidence type="ECO:0000313" key="9">
    <source>
        <dbReference type="Proteomes" id="UP000310574"/>
    </source>
</evidence>
<comment type="caution">
    <text evidence="8">The sequence shown here is derived from an EMBL/GenBank/DDBJ whole genome shotgun (WGS) entry which is preliminary data.</text>
</comment>
<evidence type="ECO:0000256" key="4">
    <source>
        <dbReference type="ARBA" id="ARBA00022989"/>
    </source>
</evidence>
<feature type="transmembrane region" description="Helical" evidence="6">
    <location>
        <begin position="110"/>
        <end position="128"/>
    </location>
</feature>
<protein>
    <submittedName>
        <fullName evidence="8">LTA synthase family protein</fullName>
    </submittedName>
</protein>
<dbReference type="InterPro" id="IPR050448">
    <property type="entry name" value="OpgB/LTA_synthase_biosynth"/>
</dbReference>
<evidence type="ECO:0000256" key="2">
    <source>
        <dbReference type="ARBA" id="ARBA00022475"/>
    </source>
</evidence>
<keyword evidence="5 6" id="KW-0472">Membrane</keyword>
<feature type="transmembrane region" description="Helical" evidence="6">
    <location>
        <begin position="62"/>
        <end position="84"/>
    </location>
</feature>
<evidence type="ECO:0000313" key="8">
    <source>
        <dbReference type="EMBL" id="THF25899.1"/>
    </source>
</evidence>
<dbReference type="CDD" id="cd16015">
    <property type="entry name" value="LTA_synthase"/>
    <property type="match status" value="1"/>
</dbReference>
<evidence type="ECO:0000259" key="7">
    <source>
        <dbReference type="Pfam" id="PF00884"/>
    </source>
</evidence>
<evidence type="ECO:0000256" key="3">
    <source>
        <dbReference type="ARBA" id="ARBA00022692"/>
    </source>
</evidence>
<keyword evidence="2" id="KW-1003">Cell membrane</keyword>
<keyword evidence="3 6" id="KW-0812">Transmembrane</keyword>
<dbReference type="InterPro" id="IPR017850">
    <property type="entry name" value="Alkaline_phosphatase_core_sf"/>
</dbReference>
<evidence type="ECO:0000256" key="6">
    <source>
        <dbReference type="SAM" id="Phobius"/>
    </source>
</evidence>